<name>A0ACB8SL23_9AGAM</name>
<evidence type="ECO:0000313" key="2">
    <source>
        <dbReference type="Proteomes" id="UP000814140"/>
    </source>
</evidence>
<reference evidence="1" key="2">
    <citation type="journal article" date="2022" name="New Phytol.">
        <title>Evolutionary transition to the ectomycorrhizal habit in the genomes of a hyperdiverse lineage of mushroom-forming fungi.</title>
        <authorList>
            <person name="Looney B."/>
            <person name="Miyauchi S."/>
            <person name="Morin E."/>
            <person name="Drula E."/>
            <person name="Courty P.E."/>
            <person name="Kohler A."/>
            <person name="Kuo A."/>
            <person name="LaButti K."/>
            <person name="Pangilinan J."/>
            <person name="Lipzen A."/>
            <person name="Riley R."/>
            <person name="Andreopoulos W."/>
            <person name="He G."/>
            <person name="Johnson J."/>
            <person name="Nolan M."/>
            <person name="Tritt A."/>
            <person name="Barry K.W."/>
            <person name="Grigoriev I.V."/>
            <person name="Nagy L.G."/>
            <person name="Hibbett D."/>
            <person name="Henrissat B."/>
            <person name="Matheny P.B."/>
            <person name="Labbe J."/>
            <person name="Martin F.M."/>
        </authorList>
    </citation>
    <scope>NUCLEOTIDE SEQUENCE</scope>
    <source>
        <strain evidence="1">HHB10654</strain>
    </source>
</reference>
<sequence>PTTEEVRVFGETGHGGPGLEPFRVDIEGSQRSIWNLTAADLFAEAFVKCGDYDHKDTTLIAETFIVHIRALKGQLTEIRRALEGRRQGKRKARTPTVIKQGRRRRCHDACAEYKLFKVFLSLLRKLTKEGMSEDESDHEGGRRGGGRRYTIVNLDWRSPEITMWLRMFDLLHLHGKFREDGGAAPGNWPRLRIPSSKSMKGIAIVGLPRNFYNPVWLSSLAPNVLAELKI</sequence>
<keyword evidence="2" id="KW-1185">Reference proteome</keyword>
<protein>
    <submittedName>
        <fullName evidence="1">Uncharacterized protein</fullName>
    </submittedName>
</protein>
<dbReference type="Proteomes" id="UP000814140">
    <property type="component" value="Unassembled WGS sequence"/>
</dbReference>
<proteinExistence type="predicted"/>
<reference evidence="1" key="1">
    <citation type="submission" date="2021-03" db="EMBL/GenBank/DDBJ databases">
        <authorList>
            <consortium name="DOE Joint Genome Institute"/>
            <person name="Ahrendt S."/>
            <person name="Looney B.P."/>
            <person name="Miyauchi S."/>
            <person name="Morin E."/>
            <person name="Drula E."/>
            <person name="Courty P.E."/>
            <person name="Chicoki N."/>
            <person name="Fauchery L."/>
            <person name="Kohler A."/>
            <person name="Kuo A."/>
            <person name="Labutti K."/>
            <person name="Pangilinan J."/>
            <person name="Lipzen A."/>
            <person name="Riley R."/>
            <person name="Andreopoulos W."/>
            <person name="He G."/>
            <person name="Johnson J."/>
            <person name="Barry K.W."/>
            <person name="Grigoriev I.V."/>
            <person name="Nagy L."/>
            <person name="Hibbett D."/>
            <person name="Henrissat B."/>
            <person name="Matheny P.B."/>
            <person name="Labbe J."/>
            <person name="Martin F."/>
        </authorList>
    </citation>
    <scope>NUCLEOTIDE SEQUENCE</scope>
    <source>
        <strain evidence="1">HHB10654</strain>
    </source>
</reference>
<feature type="non-terminal residue" evidence="1">
    <location>
        <position position="230"/>
    </location>
</feature>
<gene>
    <name evidence="1" type="ORF">BV25DRAFT_1763612</name>
</gene>
<accession>A0ACB8SL23</accession>
<dbReference type="EMBL" id="MU277254">
    <property type="protein sequence ID" value="KAI0056973.1"/>
    <property type="molecule type" value="Genomic_DNA"/>
</dbReference>
<feature type="non-terminal residue" evidence="1">
    <location>
        <position position="1"/>
    </location>
</feature>
<organism evidence="1 2">
    <name type="scientific">Artomyces pyxidatus</name>
    <dbReference type="NCBI Taxonomy" id="48021"/>
    <lineage>
        <taxon>Eukaryota</taxon>
        <taxon>Fungi</taxon>
        <taxon>Dikarya</taxon>
        <taxon>Basidiomycota</taxon>
        <taxon>Agaricomycotina</taxon>
        <taxon>Agaricomycetes</taxon>
        <taxon>Russulales</taxon>
        <taxon>Auriscalpiaceae</taxon>
        <taxon>Artomyces</taxon>
    </lineage>
</organism>
<comment type="caution">
    <text evidence="1">The sequence shown here is derived from an EMBL/GenBank/DDBJ whole genome shotgun (WGS) entry which is preliminary data.</text>
</comment>
<evidence type="ECO:0000313" key="1">
    <source>
        <dbReference type="EMBL" id="KAI0056973.1"/>
    </source>
</evidence>